<gene>
    <name evidence="1" type="ORF">A3A91_03850</name>
</gene>
<protein>
    <submittedName>
        <fullName evidence="1">Uncharacterized protein</fullName>
    </submittedName>
</protein>
<evidence type="ECO:0000313" key="2">
    <source>
        <dbReference type="Proteomes" id="UP000177001"/>
    </source>
</evidence>
<evidence type="ECO:0000313" key="1">
    <source>
        <dbReference type="EMBL" id="OGI87238.1"/>
    </source>
</evidence>
<comment type="caution">
    <text evidence="1">The sequence shown here is derived from an EMBL/GenBank/DDBJ whole genome shotgun (WGS) entry which is preliminary data.</text>
</comment>
<dbReference type="AlphaFoldDB" id="A0A1F6WZE0"/>
<organism evidence="1 2">
    <name type="scientific">Candidatus Nomurabacteria bacterium RIFCSPLOWO2_01_FULL_36_16</name>
    <dbReference type="NCBI Taxonomy" id="1801767"/>
    <lineage>
        <taxon>Bacteria</taxon>
        <taxon>Candidatus Nomuraibacteriota</taxon>
    </lineage>
</organism>
<dbReference type="EMBL" id="MFUR01000004">
    <property type="protein sequence ID" value="OGI87238.1"/>
    <property type="molecule type" value="Genomic_DNA"/>
</dbReference>
<reference evidence="1 2" key="1">
    <citation type="journal article" date="2016" name="Nat. Commun.">
        <title>Thousands of microbial genomes shed light on interconnected biogeochemical processes in an aquifer system.</title>
        <authorList>
            <person name="Anantharaman K."/>
            <person name="Brown C.T."/>
            <person name="Hug L.A."/>
            <person name="Sharon I."/>
            <person name="Castelle C.J."/>
            <person name="Probst A.J."/>
            <person name="Thomas B.C."/>
            <person name="Singh A."/>
            <person name="Wilkins M.J."/>
            <person name="Karaoz U."/>
            <person name="Brodie E.L."/>
            <person name="Williams K.H."/>
            <person name="Hubbard S.S."/>
            <person name="Banfield J.F."/>
        </authorList>
    </citation>
    <scope>NUCLEOTIDE SEQUENCE [LARGE SCALE GENOMIC DNA]</scope>
</reference>
<proteinExistence type="predicted"/>
<name>A0A1F6WZE0_9BACT</name>
<dbReference type="Proteomes" id="UP000177001">
    <property type="component" value="Unassembled WGS sequence"/>
</dbReference>
<sequence>MVAVPINHNSINPMAGDPKKIINELIYRYKNFFGDIAVKVSKNAAYNLTMKLPPEEVPDSLR</sequence>
<accession>A0A1F6WZE0</accession>